<dbReference type="InterPro" id="IPR013189">
    <property type="entry name" value="Glyco_hydro_32_C"/>
</dbReference>
<gene>
    <name evidence="9" type="ORF">K8U72_10475</name>
</gene>
<dbReference type="Gene3D" id="2.115.10.20">
    <property type="entry name" value="Glycosyl hydrolase domain, family 43"/>
    <property type="match status" value="1"/>
</dbReference>
<comment type="similarity">
    <text evidence="1">Belongs to the glycosyl hydrolase 32 family.</text>
</comment>
<dbReference type="Gene3D" id="1.20.1270.70">
    <property type="entry name" value="Designed single chain three-helix bundle"/>
    <property type="match status" value="1"/>
</dbReference>
<feature type="signal peptide" evidence="6">
    <location>
        <begin position="1"/>
        <end position="30"/>
    </location>
</feature>
<dbReference type="Pfam" id="PF07554">
    <property type="entry name" value="FIVAR"/>
    <property type="match status" value="1"/>
</dbReference>
<dbReference type="Proteomes" id="UP000697330">
    <property type="component" value="Unassembled WGS sequence"/>
</dbReference>
<dbReference type="InterPro" id="IPR008964">
    <property type="entry name" value="Invasin/intimin_cell_adhesion"/>
</dbReference>
<organism evidence="9 10">
    <name type="scientific">Thermophilibacter provencensis</name>
    <dbReference type="NCBI Taxonomy" id="1852386"/>
    <lineage>
        <taxon>Bacteria</taxon>
        <taxon>Bacillati</taxon>
        <taxon>Actinomycetota</taxon>
        <taxon>Coriobacteriia</taxon>
        <taxon>Coriobacteriales</taxon>
        <taxon>Atopobiaceae</taxon>
        <taxon>Thermophilibacter</taxon>
    </lineage>
</organism>
<proteinExistence type="inferred from homology"/>
<dbReference type="PANTHER" id="PTHR42800">
    <property type="entry name" value="EXOINULINASE INUD (AFU_ORTHOLOGUE AFUA_5G00480)"/>
    <property type="match status" value="1"/>
</dbReference>
<evidence type="ECO:0000256" key="3">
    <source>
        <dbReference type="ARBA" id="ARBA00023295"/>
    </source>
</evidence>
<dbReference type="PANTHER" id="PTHR42800:SF1">
    <property type="entry name" value="EXOINULINASE INUD (AFU_ORTHOLOGUE AFUA_5G00480)"/>
    <property type="match status" value="1"/>
</dbReference>
<dbReference type="SUPFAM" id="SSF49899">
    <property type="entry name" value="Concanavalin A-like lectins/glucanases"/>
    <property type="match status" value="1"/>
</dbReference>
<sequence>MDSAMRPARLAVILGTVCALGAGAPAIALAAESPAPIVARQDAGASDLTTLTQFVSASGGTVTCEDGTVDVSRRDGDHFAMLEGGKAYQSLDYQADVQVTDGISAALVVGATNAAEPGSGTWYGFNFNNESADQRVRLFRVNDSMDLITFSQDQVTSAGLDTKGTVHLRVQIDETGLCRVTASDTEGHEVSGSATIQGWQGGCVGLLTFNSAATFSNVTISEDAGLELPDPDVPEEGDGFVTSLSGDYTKFGNGQTVETADGLWVASSGGDYMVRWQDEAASLGDMVYSADVSFESADVDGAASLVLHSDEGDLGAMQSYVANVNPKTGECRLFKFEQTANEGYISYNMLTPIQLGARVSDTFHLSVTTIGKHMVFSVSYEDGEGKTVTKTASTADYTLGTADNNEEIYAHYGQNTALREGYCGLLSFNADVTYQNVTATPLTEGNTPQLTSLNITGDTVDMPFAFQDTAYVYVGYVRNSADRVNIVYETTNADASVSVADEAGKVYEPKAGTVSVPVTNRGTDARNEGLNQYSLTVKDPDTGAVAVYQLRVFCEGPDNTYYYEDQRDQYHYSVKNGWGNDPCGLVKTSDGVYHFYYQAYTDTDWGPMHWGYATSEDLVHWEEQPIALYPDEYGAQFSGCGVYATHKTAPNIFAEGEEGMVFIVTANGREGQDGKQRLTLAYATYDPDTKTMGAYQKYDDVLLDYSTDDIIEPADGAFRDPKVFRFDGKWFLIVAGGPVRFYSSDDLVHWKGESYLNEPGTENHVYTECPDLYPVKAEDGTVKWILSRGGTSYKVGEFENVGSTNVEGGQYAFVQDKGTPDYTMNFGRDAYAAMTYFNAGSDFGTSGSVNCPELVAMNWMNTWDYNKLVQNTGNWRFNGTYNLPVKLGLTRDSDGAYRLTQDPVDSLDDLRDESGKVTVDGLKLGGDDAVTPIDFNGTSYEIEATFTPGKGEQPTVGFDVRVGAGQKTRVSYDFATDTITLDRSESGSILNDAFAQPRSQANVDHNEDGSVTLHVYVDRMSVEVFTGDYVAAGANQIFPSPLADGLQAFSENGTATLDATVYPLETIWGDEQTGNPSSAAQSIGLSRDTVTGYAGTTADISAWVSPAAAPQDLTITSSDPSVASAEQTEGGLRVTCNARGTATITVASESDPNVSRDITVSVYEGELQTNVAGVSRPTGAFYVDGSVLHVNGVGANSFLFSSEKYPVDGLTYEIDVHHKTGLENLIFASQTQDAYQGCYAIQLDGAGKIRLFDFKGDKTLYQDDHAVEVDPEGNYHVKISVEGKTIKVEINGKQYLDYTLQEGDPDYTDTEGYVAIGMWDSDQTTFENFYVGGSATEGPTQDLQGAIDEVSEKVEGLDASDYTADSWAALQNALEEARALLADKNATSADMAAAAQSVRDAFAALERADTGEEPGDDQKPGGDQRPGGDEGQRPGGTGSEDKGGTHQASGGSGRVPDTGDATVAVGGIAALGAVTAGAGVLLGRSKRK</sequence>
<evidence type="ECO:0000256" key="1">
    <source>
        <dbReference type="ARBA" id="ARBA00009902"/>
    </source>
</evidence>
<reference evidence="9" key="2">
    <citation type="submission" date="2021-09" db="EMBL/GenBank/DDBJ databases">
        <authorList>
            <person name="Gilroy R."/>
        </authorList>
    </citation>
    <scope>NUCLEOTIDE SEQUENCE</scope>
    <source>
        <strain evidence="9">CHK124-7917</strain>
    </source>
</reference>
<keyword evidence="5" id="KW-0812">Transmembrane</keyword>
<dbReference type="SUPFAM" id="SSF49373">
    <property type="entry name" value="Invasin/intimin cell-adhesion fragments"/>
    <property type="match status" value="1"/>
</dbReference>
<dbReference type="GO" id="GO:0004575">
    <property type="term" value="F:sucrose alpha-glucosidase activity"/>
    <property type="evidence" value="ECO:0007669"/>
    <property type="project" value="TreeGrafter"/>
</dbReference>
<keyword evidence="3" id="KW-0326">Glycosidase</keyword>
<dbReference type="EMBL" id="DYWQ01000159">
    <property type="protein sequence ID" value="HJF46183.1"/>
    <property type="molecule type" value="Genomic_DNA"/>
</dbReference>
<dbReference type="Gene3D" id="2.60.120.560">
    <property type="entry name" value="Exo-inulinase, domain 1"/>
    <property type="match status" value="4"/>
</dbReference>
<dbReference type="Pfam" id="PF08244">
    <property type="entry name" value="Glyco_hydro_32C"/>
    <property type="match status" value="1"/>
</dbReference>
<feature type="chain" id="PRO_5037656575" evidence="6">
    <location>
        <begin position="31"/>
        <end position="1488"/>
    </location>
</feature>
<evidence type="ECO:0000313" key="9">
    <source>
        <dbReference type="EMBL" id="HJF46183.1"/>
    </source>
</evidence>
<comment type="caution">
    <text evidence="9">The sequence shown here is derived from an EMBL/GenBank/DDBJ whole genome shotgun (WGS) entry which is preliminary data.</text>
</comment>
<dbReference type="RefSeq" id="WP_274959735.1">
    <property type="nucleotide sequence ID" value="NZ_DYWQ01000159.1"/>
</dbReference>
<dbReference type="SMART" id="SM00640">
    <property type="entry name" value="Glyco_32"/>
    <property type="match status" value="1"/>
</dbReference>
<feature type="region of interest" description="Disordered" evidence="4">
    <location>
        <begin position="1408"/>
        <end position="1460"/>
    </location>
</feature>
<evidence type="ECO:0000259" key="8">
    <source>
        <dbReference type="Pfam" id="PF08244"/>
    </source>
</evidence>
<feature type="compositionally biased region" description="Basic and acidic residues" evidence="4">
    <location>
        <begin position="1408"/>
        <end position="1432"/>
    </location>
</feature>
<evidence type="ECO:0000256" key="2">
    <source>
        <dbReference type="ARBA" id="ARBA00022801"/>
    </source>
</evidence>
<feature type="domain" description="Glycosyl hydrolase family 32 N-terminal" evidence="7">
    <location>
        <begin position="571"/>
        <end position="902"/>
    </location>
</feature>
<dbReference type="Gene3D" id="2.60.40.1080">
    <property type="match status" value="1"/>
</dbReference>
<evidence type="ECO:0000313" key="10">
    <source>
        <dbReference type="Proteomes" id="UP000697330"/>
    </source>
</evidence>
<protein>
    <submittedName>
        <fullName evidence="9">GH32 C-terminal domain-containing protein</fullName>
    </submittedName>
</protein>
<evidence type="ECO:0000256" key="5">
    <source>
        <dbReference type="SAM" id="Phobius"/>
    </source>
</evidence>
<reference evidence="9" key="1">
    <citation type="journal article" date="2021" name="PeerJ">
        <title>Extensive microbial diversity within the chicken gut microbiome revealed by metagenomics and culture.</title>
        <authorList>
            <person name="Gilroy R."/>
            <person name="Ravi A."/>
            <person name="Getino M."/>
            <person name="Pursley I."/>
            <person name="Horton D.L."/>
            <person name="Alikhan N.F."/>
            <person name="Baker D."/>
            <person name="Gharbi K."/>
            <person name="Hall N."/>
            <person name="Watson M."/>
            <person name="Adriaenssens E.M."/>
            <person name="Foster-Nyarko E."/>
            <person name="Jarju S."/>
            <person name="Secka A."/>
            <person name="Antonio M."/>
            <person name="Oren A."/>
            <person name="Chaudhuri R.R."/>
            <person name="La Ragione R."/>
            <person name="Hildebrand F."/>
            <person name="Pallen M.J."/>
        </authorList>
    </citation>
    <scope>NUCLEOTIDE SEQUENCE</scope>
    <source>
        <strain evidence="9">CHK124-7917</strain>
    </source>
</reference>
<feature type="domain" description="Glycosyl hydrolase family 32 C-terminal" evidence="8">
    <location>
        <begin position="929"/>
        <end position="1061"/>
    </location>
</feature>
<keyword evidence="5" id="KW-1133">Transmembrane helix</keyword>
<keyword evidence="5" id="KW-0472">Membrane</keyword>
<evidence type="ECO:0000256" key="4">
    <source>
        <dbReference type="SAM" id="MobiDB-lite"/>
    </source>
</evidence>
<keyword evidence="6" id="KW-0732">Signal</keyword>
<dbReference type="CDD" id="cd18622">
    <property type="entry name" value="GH32_Inu-like"/>
    <property type="match status" value="1"/>
</dbReference>
<name>A0A921GJB2_9ACTN</name>
<dbReference type="InterPro" id="IPR001362">
    <property type="entry name" value="Glyco_hydro_32"/>
</dbReference>
<feature type="transmembrane region" description="Helical" evidence="5">
    <location>
        <begin position="1461"/>
        <end position="1482"/>
    </location>
</feature>
<keyword evidence="2" id="KW-0378">Hydrolase</keyword>
<dbReference type="GO" id="GO:0005737">
    <property type="term" value="C:cytoplasm"/>
    <property type="evidence" value="ECO:0007669"/>
    <property type="project" value="TreeGrafter"/>
</dbReference>
<dbReference type="InterPro" id="IPR013148">
    <property type="entry name" value="Glyco_hydro_32_N"/>
</dbReference>
<evidence type="ECO:0000259" key="7">
    <source>
        <dbReference type="Pfam" id="PF00251"/>
    </source>
</evidence>
<evidence type="ECO:0000256" key="6">
    <source>
        <dbReference type="SAM" id="SignalP"/>
    </source>
</evidence>
<dbReference type="InterPro" id="IPR023296">
    <property type="entry name" value="Glyco_hydro_beta-prop_sf"/>
</dbReference>
<dbReference type="InterPro" id="IPR013320">
    <property type="entry name" value="ConA-like_dom_sf"/>
</dbReference>
<dbReference type="Pfam" id="PF00251">
    <property type="entry name" value="Glyco_hydro_32N"/>
    <property type="match status" value="1"/>
</dbReference>
<dbReference type="GO" id="GO:0005987">
    <property type="term" value="P:sucrose catabolic process"/>
    <property type="evidence" value="ECO:0007669"/>
    <property type="project" value="TreeGrafter"/>
</dbReference>
<accession>A0A921GJB2</accession>
<dbReference type="SUPFAM" id="SSF75005">
    <property type="entry name" value="Arabinanase/levansucrase/invertase"/>
    <property type="match status" value="1"/>
</dbReference>